<dbReference type="GO" id="GO:0005694">
    <property type="term" value="C:chromosome"/>
    <property type="evidence" value="ECO:0007669"/>
    <property type="project" value="UniProtKB-SubCell"/>
</dbReference>
<reference evidence="7 8" key="1">
    <citation type="journal article" date="2015" name="Environ. Microbiol.">
        <title>Metagenome sequence of Elaphomyces granulatus from sporocarp tissue reveals Ascomycota ectomycorrhizal fingerprints of genome expansion and a Proteobacteria-rich microbiome.</title>
        <authorList>
            <person name="Quandt C.A."/>
            <person name="Kohler A."/>
            <person name="Hesse C.N."/>
            <person name="Sharpton T.J."/>
            <person name="Martin F."/>
            <person name="Spatafora J.W."/>
        </authorList>
    </citation>
    <scope>NUCLEOTIDE SEQUENCE [LARGE SCALE GENOMIC DNA]</scope>
    <source>
        <strain evidence="7 8">OSC145934</strain>
    </source>
</reference>
<proteinExistence type="predicted"/>
<feature type="region of interest" description="Disordered" evidence="5">
    <location>
        <begin position="26"/>
        <end position="158"/>
    </location>
</feature>
<evidence type="ECO:0000256" key="1">
    <source>
        <dbReference type="ARBA" id="ARBA00004123"/>
    </source>
</evidence>
<protein>
    <recommendedName>
        <fullName evidence="6">CENP-T/Histone H4 histone fold domain-containing protein</fullName>
    </recommendedName>
</protein>
<dbReference type="Gene3D" id="1.10.20.10">
    <property type="entry name" value="Histone, subunit A"/>
    <property type="match status" value="1"/>
</dbReference>
<keyword evidence="3" id="KW-0158">Chromosome</keyword>
<dbReference type="PANTHER" id="PTHR22980">
    <property type="entry name" value="CORTISTATIN"/>
    <property type="match status" value="1"/>
</dbReference>
<dbReference type="FunFam" id="1.10.20.10:FF:000105">
    <property type="entry name" value="Inner kinetochore subunit cnp20"/>
    <property type="match status" value="1"/>
</dbReference>
<keyword evidence="4" id="KW-0539">Nucleus</keyword>
<evidence type="ECO:0000313" key="8">
    <source>
        <dbReference type="Proteomes" id="UP000243515"/>
    </source>
</evidence>
<dbReference type="SUPFAM" id="SSF47113">
    <property type="entry name" value="Histone-fold"/>
    <property type="match status" value="1"/>
</dbReference>
<keyword evidence="8" id="KW-1185">Reference proteome</keyword>
<feature type="compositionally biased region" description="Acidic residues" evidence="5">
    <location>
        <begin position="110"/>
        <end position="120"/>
    </location>
</feature>
<evidence type="ECO:0000256" key="3">
    <source>
        <dbReference type="ARBA" id="ARBA00022454"/>
    </source>
</evidence>
<organism evidence="7 8">
    <name type="scientific">Elaphomyces granulatus</name>
    <dbReference type="NCBI Taxonomy" id="519963"/>
    <lineage>
        <taxon>Eukaryota</taxon>
        <taxon>Fungi</taxon>
        <taxon>Dikarya</taxon>
        <taxon>Ascomycota</taxon>
        <taxon>Pezizomycotina</taxon>
        <taxon>Eurotiomycetes</taxon>
        <taxon>Eurotiomycetidae</taxon>
        <taxon>Eurotiales</taxon>
        <taxon>Elaphomycetaceae</taxon>
        <taxon>Elaphomyces</taxon>
    </lineage>
</organism>
<dbReference type="GO" id="GO:0003682">
    <property type="term" value="F:chromatin binding"/>
    <property type="evidence" value="ECO:0007669"/>
    <property type="project" value="TreeGrafter"/>
</dbReference>
<dbReference type="GO" id="GO:0071821">
    <property type="term" value="C:FANCM-MHF complex"/>
    <property type="evidence" value="ECO:0007669"/>
    <property type="project" value="TreeGrafter"/>
</dbReference>
<dbReference type="Proteomes" id="UP000243515">
    <property type="component" value="Unassembled WGS sequence"/>
</dbReference>
<feature type="compositionally biased region" description="Acidic residues" evidence="5">
    <location>
        <begin position="131"/>
        <end position="143"/>
    </location>
</feature>
<dbReference type="InterPro" id="IPR009072">
    <property type="entry name" value="Histone-fold"/>
</dbReference>
<dbReference type="PANTHER" id="PTHR22980:SF5">
    <property type="entry name" value="CENP-T_HISTONE H4 HISTONE FOLD DOMAIN-CONTAINING PROTEIN"/>
    <property type="match status" value="1"/>
</dbReference>
<dbReference type="GO" id="GO:0000712">
    <property type="term" value="P:resolution of meiotic recombination intermediates"/>
    <property type="evidence" value="ECO:0007669"/>
    <property type="project" value="TreeGrafter"/>
</dbReference>
<comment type="subcellular location">
    <subcellularLocation>
        <location evidence="2">Chromosome</location>
    </subcellularLocation>
    <subcellularLocation>
        <location evidence="1">Nucleus</location>
    </subcellularLocation>
</comment>
<sequence length="444" mass="49099">MVETGQTVSAAAKTLVTPGRYTIATSSVTRPATRRISRGTIGAPSTPFRLRALQRRAANTPGRGRRKSGRIQRETPFDILRNLGRALAPTSKTIQSSPREEANPKKKDEIDEIDELDNEPVLERPRLSLQIDDDTGEDGEESPDIPPPRLSLAFEEEDITQRSVEYPRRALSEQDRRRFSRMSFGDVRLSENFGDLSRMDGISEGRDNTITLQQVNDDEGLEDTTVEQGTFDAGGETEDLRRFNLEFNFPTPTAPGPEDTDLVRANDDEGFMLDAEDMQPDMGSSPSTGGDAAAGFGFDIHMSDRGSETEALGIVGGGLRDEPLEHGRKGQKISKHGIPVPNLPSGVVKKLAMRFARTGTGAKLKIKKDVLAAIDQASSWFFEQAGEDLATYSKHARRKIINESDVITLMRRQRHLNSSTTTFSLAQKYLPKELLQEMRLSSLP</sequence>
<feature type="compositionally biased region" description="Basic and acidic residues" evidence="5">
    <location>
        <begin position="319"/>
        <end position="328"/>
    </location>
</feature>
<dbReference type="OrthoDB" id="10071681at2759"/>
<evidence type="ECO:0000256" key="5">
    <source>
        <dbReference type="SAM" id="MobiDB-lite"/>
    </source>
</evidence>
<evidence type="ECO:0000256" key="2">
    <source>
        <dbReference type="ARBA" id="ARBA00004286"/>
    </source>
</evidence>
<dbReference type="AlphaFoldDB" id="A0A232M0N5"/>
<gene>
    <name evidence="7" type="ORF">Egran_02579</name>
</gene>
<feature type="compositionally biased region" description="Basic and acidic residues" evidence="5">
    <location>
        <begin position="98"/>
        <end position="109"/>
    </location>
</feature>
<name>A0A232M0N5_9EURO</name>
<dbReference type="GO" id="GO:0046982">
    <property type="term" value="F:protein heterodimerization activity"/>
    <property type="evidence" value="ECO:0007669"/>
    <property type="project" value="InterPro"/>
</dbReference>
<feature type="domain" description="CENP-T/Histone H4 histone fold" evidence="6">
    <location>
        <begin position="336"/>
        <end position="440"/>
    </location>
</feature>
<comment type="caution">
    <text evidence="7">The sequence shown here is derived from an EMBL/GenBank/DDBJ whole genome shotgun (WGS) entry which is preliminary data.</text>
</comment>
<evidence type="ECO:0000259" key="6">
    <source>
        <dbReference type="Pfam" id="PF15511"/>
    </source>
</evidence>
<dbReference type="InterPro" id="IPR035425">
    <property type="entry name" value="CENP-T/H4_C"/>
</dbReference>
<dbReference type="CDD" id="cd22920">
    <property type="entry name" value="HFD_CENP-T"/>
    <property type="match status" value="1"/>
</dbReference>
<accession>A0A232M0N5</accession>
<dbReference type="Pfam" id="PF15511">
    <property type="entry name" value="CENP-T_C"/>
    <property type="match status" value="1"/>
</dbReference>
<dbReference type="GO" id="GO:0031297">
    <property type="term" value="P:replication fork processing"/>
    <property type="evidence" value="ECO:0007669"/>
    <property type="project" value="TreeGrafter"/>
</dbReference>
<dbReference type="EMBL" id="NPHW01003397">
    <property type="protein sequence ID" value="OXV09657.1"/>
    <property type="molecule type" value="Genomic_DNA"/>
</dbReference>
<feature type="region of interest" description="Disordered" evidence="5">
    <location>
        <begin position="317"/>
        <end position="338"/>
    </location>
</feature>
<evidence type="ECO:0000313" key="7">
    <source>
        <dbReference type="EMBL" id="OXV09657.1"/>
    </source>
</evidence>
<evidence type="ECO:0000256" key="4">
    <source>
        <dbReference type="ARBA" id="ARBA00023242"/>
    </source>
</evidence>